<dbReference type="CDD" id="cd06580">
    <property type="entry name" value="TM_PBP1_transp_TpRbsC_like"/>
    <property type="match status" value="1"/>
</dbReference>
<dbReference type="InterPro" id="IPR001851">
    <property type="entry name" value="ABC_transp_permease"/>
</dbReference>
<feature type="transmembrane region" description="Helical" evidence="6">
    <location>
        <begin position="68"/>
        <end position="90"/>
    </location>
</feature>
<feature type="transmembrane region" description="Helical" evidence="6">
    <location>
        <begin position="155"/>
        <end position="173"/>
    </location>
</feature>
<name>A0A2H3L743_9CHLR</name>
<keyword evidence="5 6" id="KW-0472">Membrane</keyword>
<organism evidence="7 8">
    <name type="scientific">Candidatus Chloroploca asiatica</name>
    <dbReference type="NCBI Taxonomy" id="1506545"/>
    <lineage>
        <taxon>Bacteria</taxon>
        <taxon>Bacillati</taxon>
        <taxon>Chloroflexota</taxon>
        <taxon>Chloroflexia</taxon>
        <taxon>Chloroflexales</taxon>
        <taxon>Chloroflexineae</taxon>
        <taxon>Oscillochloridaceae</taxon>
        <taxon>Candidatus Chloroploca</taxon>
    </lineage>
</organism>
<reference evidence="7 8" key="1">
    <citation type="submission" date="2016-05" db="EMBL/GenBank/DDBJ databases">
        <authorList>
            <person name="Lavstsen T."/>
            <person name="Jespersen J.S."/>
        </authorList>
    </citation>
    <scope>NUCLEOTIDE SEQUENCE [LARGE SCALE GENOMIC DNA]</scope>
    <source>
        <strain evidence="7 8">B7-9</strain>
    </source>
</reference>
<dbReference type="PANTHER" id="PTHR47089:SF1">
    <property type="entry name" value="GUANOSINE ABC TRANSPORTER PERMEASE PROTEIN NUPP"/>
    <property type="match status" value="1"/>
</dbReference>
<evidence type="ECO:0000256" key="4">
    <source>
        <dbReference type="ARBA" id="ARBA00022989"/>
    </source>
</evidence>
<evidence type="ECO:0000256" key="6">
    <source>
        <dbReference type="SAM" id="Phobius"/>
    </source>
</evidence>
<dbReference type="OrthoDB" id="45037at2"/>
<feature type="transmembrane region" description="Helical" evidence="6">
    <location>
        <begin position="251"/>
        <end position="276"/>
    </location>
</feature>
<keyword evidence="8" id="KW-1185">Reference proteome</keyword>
<evidence type="ECO:0000313" key="7">
    <source>
        <dbReference type="EMBL" id="PDW00870.1"/>
    </source>
</evidence>
<dbReference type="RefSeq" id="WP_097650694.1">
    <property type="nucleotide sequence ID" value="NZ_LYXE01000024.1"/>
</dbReference>
<dbReference type="EMBL" id="LYXE01000024">
    <property type="protein sequence ID" value="PDW00870.1"/>
    <property type="molecule type" value="Genomic_DNA"/>
</dbReference>
<dbReference type="Proteomes" id="UP000220922">
    <property type="component" value="Unassembled WGS sequence"/>
</dbReference>
<accession>A0A2H3L743</accession>
<comment type="subcellular location">
    <subcellularLocation>
        <location evidence="1">Cell membrane</location>
        <topology evidence="1">Multi-pass membrane protein</topology>
    </subcellularLocation>
</comment>
<dbReference type="GO" id="GO:0005886">
    <property type="term" value="C:plasma membrane"/>
    <property type="evidence" value="ECO:0007669"/>
    <property type="project" value="UniProtKB-SubCell"/>
</dbReference>
<keyword evidence="4 6" id="KW-1133">Transmembrane helix</keyword>
<dbReference type="Pfam" id="PF02653">
    <property type="entry name" value="BPD_transp_2"/>
    <property type="match status" value="1"/>
</dbReference>
<dbReference type="AlphaFoldDB" id="A0A2H3L743"/>
<comment type="caution">
    <text evidence="7">The sequence shown here is derived from an EMBL/GenBank/DDBJ whole genome shotgun (WGS) entry which is preliminary data.</text>
</comment>
<evidence type="ECO:0000256" key="2">
    <source>
        <dbReference type="ARBA" id="ARBA00022475"/>
    </source>
</evidence>
<sequence length="380" mass="40097">MAVEGRTPEPAQPAGFRAFWARYSPLFVPILAVITALIVGAVIIGITGGDWLAAYIGLWQGAFGSPRALANTVIRSTPYIICGLAVALAFKSGLFNIGAEGQLYAGAMCAVVIGTTLKLPPILHIPMGIVAGAVGGAAWAAIAGILKARTGAHEVINTIMLNYIALRLTDWLIRSRQPLLLGDPLDTSSSRTPFIAESMRLPNIRLGETTALHAGILMAIILVFLVAWFLNRTTIGFELRTSGTNPNAAKYAGISVPKTIVLAMVLSGSLAGLAGAGEVMGVRYAVSTDFISGVGFDAIAVALLARSNPIGILFSGLLWGALLTGARLMQVRAGISIDVIRIIQALIIMFIAADQIVRWMYRIPQRKPGEEVLISKGWGG</sequence>
<gene>
    <name evidence="7" type="ORF">A9Q02_08360</name>
</gene>
<keyword evidence="3 6" id="KW-0812">Transmembrane</keyword>
<feature type="transmembrane region" description="Helical" evidence="6">
    <location>
        <begin position="125"/>
        <end position="146"/>
    </location>
</feature>
<evidence type="ECO:0000256" key="3">
    <source>
        <dbReference type="ARBA" id="ARBA00022692"/>
    </source>
</evidence>
<protein>
    <recommendedName>
        <fullName evidence="9">ABC transporter permease</fullName>
    </recommendedName>
</protein>
<evidence type="ECO:0008006" key="9">
    <source>
        <dbReference type="Google" id="ProtNLM"/>
    </source>
</evidence>
<evidence type="ECO:0000256" key="5">
    <source>
        <dbReference type="ARBA" id="ARBA00023136"/>
    </source>
</evidence>
<dbReference type="PANTHER" id="PTHR47089">
    <property type="entry name" value="ABC TRANSPORTER, PERMEASE PROTEIN"/>
    <property type="match status" value="1"/>
</dbReference>
<feature type="transmembrane region" description="Helical" evidence="6">
    <location>
        <begin position="211"/>
        <end position="230"/>
    </location>
</feature>
<feature type="transmembrane region" description="Helical" evidence="6">
    <location>
        <begin position="335"/>
        <end position="357"/>
    </location>
</feature>
<evidence type="ECO:0000256" key="1">
    <source>
        <dbReference type="ARBA" id="ARBA00004651"/>
    </source>
</evidence>
<proteinExistence type="predicted"/>
<feature type="transmembrane region" description="Helical" evidence="6">
    <location>
        <begin position="312"/>
        <end position="329"/>
    </location>
</feature>
<keyword evidence="2" id="KW-1003">Cell membrane</keyword>
<feature type="transmembrane region" description="Helical" evidence="6">
    <location>
        <begin position="26"/>
        <end position="48"/>
    </location>
</feature>
<dbReference type="GO" id="GO:0022857">
    <property type="term" value="F:transmembrane transporter activity"/>
    <property type="evidence" value="ECO:0007669"/>
    <property type="project" value="InterPro"/>
</dbReference>
<feature type="transmembrane region" description="Helical" evidence="6">
    <location>
        <begin position="102"/>
        <end position="119"/>
    </location>
</feature>
<evidence type="ECO:0000313" key="8">
    <source>
        <dbReference type="Proteomes" id="UP000220922"/>
    </source>
</evidence>